<organism evidence="3 4">
    <name type="scientific">Trichogramma kaykai</name>
    <dbReference type="NCBI Taxonomy" id="54128"/>
    <lineage>
        <taxon>Eukaryota</taxon>
        <taxon>Metazoa</taxon>
        <taxon>Ecdysozoa</taxon>
        <taxon>Arthropoda</taxon>
        <taxon>Hexapoda</taxon>
        <taxon>Insecta</taxon>
        <taxon>Pterygota</taxon>
        <taxon>Neoptera</taxon>
        <taxon>Endopterygota</taxon>
        <taxon>Hymenoptera</taxon>
        <taxon>Apocrita</taxon>
        <taxon>Proctotrupomorpha</taxon>
        <taxon>Chalcidoidea</taxon>
        <taxon>Trichogrammatidae</taxon>
        <taxon>Trichogramma</taxon>
    </lineage>
</organism>
<dbReference type="InterPro" id="IPR001254">
    <property type="entry name" value="Trypsin_dom"/>
</dbReference>
<dbReference type="PANTHER" id="PTHR24260:SF136">
    <property type="entry name" value="GH08193P-RELATED"/>
    <property type="match status" value="1"/>
</dbReference>
<dbReference type="SUPFAM" id="SSF50494">
    <property type="entry name" value="Trypsin-like serine proteases"/>
    <property type="match status" value="1"/>
</dbReference>
<dbReference type="Proteomes" id="UP001627154">
    <property type="component" value="Unassembled WGS sequence"/>
</dbReference>
<evidence type="ECO:0000313" key="4">
    <source>
        <dbReference type="Proteomes" id="UP001627154"/>
    </source>
</evidence>
<feature type="signal peptide" evidence="1">
    <location>
        <begin position="1"/>
        <end position="22"/>
    </location>
</feature>
<dbReference type="AlphaFoldDB" id="A0ABD2WWY6"/>
<sequence length="305" mass="34600">MLKKSLISSFLGLFLIIAVSNAYELKEVGVQLEGGHIAEPGRFKHHVSIQILSLKDGCTYHACEGAILDERHIITTAYCVADNANESLVVVAGALDLRDKKAGLYHEVEYTYVPKTYRFVLHGLDDIAILKLKKPLPLGTDSRIQAVKLPTADYSIEKGPSFVMSGYGFKEQHANRTLKWSYPSPVLRFDVQWNPFNDKQCNANNKEFCTRLNAQFNWTTCNMYDGAPLVDGKYDSNNQLVFTLIGVFKYMDPHWCGSYTKHTKVSAYLDFISNVRNLVLNDVKSEKLPTDDYPNKLRRYPQCKL</sequence>
<feature type="domain" description="Peptidase S1" evidence="2">
    <location>
        <begin position="32"/>
        <end position="277"/>
    </location>
</feature>
<accession>A0ABD2WWY6</accession>
<dbReference type="InterPro" id="IPR009003">
    <property type="entry name" value="Peptidase_S1_PA"/>
</dbReference>
<dbReference type="InterPro" id="IPR043504">
    <property type="entry name" value="Peptidase_S1_PA_chymotrypsin"/>
</dbReference>
<dbReference type="InterPro" id="IPR051333">
    <property type="entry name" value="CLIP_Serine_Protease"/>
</dbReference>
<evidence type="ECO:0000313" key="3">
    <source>
        <dbReference type="EMBL" id="KAL3397124.1"/>
    </source>
</evidence>
<dbReference type="EMBL" id="JBJJXI010000067">
    <property type="protein sequence ID" value="KAL3397124.1"/>
    <property type="molecule type" value="Genomic_DNA"/>
</dbReference>
<evidence type="ECO:0000259" key="2">
    <source>
        <dbReference type="PROSITE" id="PS50240"/>
    </source>
</evidence>
<reference evidence="3 4" key="1">
    <citation type="journal article" date="2024" name="bioRxiv">
        <title>A reference genome for Trichogramma kaykai: A tiny desert-dwelling parasitoid wasp with competing sex-ratio distorters.</title>
        <authorList>
            <person name="Culotta J."/>
            <person name="Lindsey A.R."/>
        </authorList>
    </citation>
    <scope>NUCLEOTIDE SEQUENCE [LARGE SCALE GENOMIC DNA]</scope>
    <source>
        <strain evidence="3 4">KSX58</strain>
    </source>
</reference>
<dbReference type="PROSITE" id="PS50240">
    <property type="entry name" value="TRYPSIN_DOM"/>
    <property type="match status" value="1"/>
</dbReference>
<proteinExistence type="predicted"/>
<keyword evidence="4" id="KW-1185">Reference proteome</keyword>
<feature type="chain" id="PRO_5044775709" description="Peptidase S1 domain-containing protein" evidence="1">
    <location>
        <begin position="23"/>
        <end position="305"/>
    </location>
</feature>
<dbReference type="Pfam" id="PF00089">
    <property type="entry name" value="Trypsin"/>
    <property type="match status" value="1"/>
</dbReference>
<name>A0ABD2WWY6_9HYME</name>
<dbReference type="PANTHER" id="PTHR24260">
    <property type="match status" value="1"/>
</dbReference>
<dbReference type="Gene3D" id="2.40.10.10">
    <property type="entry name" value="Trypsin-like serine proteases"/>
    <property type="match status" value="1"/>
</dbReference>
<evidence type="ECO:0000256" key="1">
    <source>
        <dbReference type="SAM" id="SignalP"/>
    </source>
</evidence>
<protein>
    <recommendedName>
        <fullName evidence="2">Peptidase S1 domain-containing protein</fullName>
    </recommendedName>
</protein>
<dbReference type="SMART" id="SM00020">
    <property type="entry name" value="Tryp_SPc"/>
    <property type="match status" value="1"/>
</dbReference>
<gene>
    <name evidence="3" type="ORF">TKK_009150</name>
</gene>
<comment type="caution">
    <text evidence="3">The sequence shown here is derived from an EMBL/GenBank/DDBJ whole genome shotgun (WGS) entry which is preliminary data.</text>
</comment>
<keyword evidence="1" id="KW-0732">Signal</keyword>